<feature type="compositionally biased region" description="Basic and acidic residues" evidence="1">
    <location>
        <begin position="22"/>
        <end position="43"/>
    </location>
</feature>
<evidence type="ECO:0000313" key="3">
    <source>
        <dbReference type="Proteomes" id="UP001341840"/>
    </source>
</evidence>
<organism evidence="2 3">
    <name type="scientific">Stylosanthes scabra</name>
    <dbReference type="NCBI Taxonomy" id="79078"/>
    <lineage>
        <taxon>Eukaryota</taxon>
        <taxon>Viridiplantae</taxon>
        <taxon>Streptophyta</taxon>
        <taxon>Embryophyta</taxon>
        <taxon>Tracheophyta</taxon>
        <taxon>Spermatophyta</taxon>
        <taxon>Magnoliopsida</taxon>
        <taxon>eudicotyledons</taxon>
        <taxon>Gunneridae</taxon>
        <taxon>Pentapetalae</taxon>
        <taxon>rosids</taxon>
        <taxon>fabids</taxon>
        <taxon>Fabales</taxon>
        <taxon>Fabaceae</taxon>
        <taxon>Papilionoideae</taxon>
        <taxon>50 kb inversion clade</taxon>
        <taxon>dalbergioids sensu lato</taxon>
        <taxon>Dalbergieae</taxon>
        <taxon>Pterocarpus clade</taxon>
        <taxon>Stylosanthes</taxon>
    </lineage>
</organism>
<name>A0ABU6UHM7_9FABA</name>
<reference evidence="2 3" key="1">
    <citation type="journal article" date="2023" name="Plants (Basel)">
        <title>Bridging the Gap: Combining Genomics and Transcriptomics Approaches to Understand Stylosanthes scabra, an Orphan Legume from the Brazilian Caatinga.</title>
        <authorList>
            <person name="Ferreira-Neto J.R.C."/>
            <person name="da Silva M.D."/>
            <person name="Binneck E."/>
            <person name="de Melo N.F."/>
            <person name="da Silva R.H."/>
            <person name="de Melo A.L.T.M."/>
            <person name="Pandolfi V."/>
            <person name="Bustamante F.O."/>
            <person name="Brasileiro-Vidal A.C."/>
            <person name="Benko-Iseppon A.M."/>
        </authorList>
    </citation>
    <scope>NUCLEOTIDE SEQUENCE [LARGE SCALE GENOMIC DNA]</scope>
    <source>
        <tissue evidence="2">Leaves</tissue>
    </source>
</reference>
<evidence type="ECO:0000256" key="1">
    <source>
        <dbReference type="SAM" id="MobiDB-lite"/>
    </source>
</evidence>
<comment type="caution">
    <text evidence="2">The sequence shown here is derived from an EMBL/GenBank/DDBJ whole genome shotgun (WGS) entry which is preliminary data.</text>
</comment>
<proteinExistence type="predicted"/>
<dbReference type="Proteomes" id="UP001341840">
    <property type="component" value="Unassembled WGS sequence"/>
</dbReference>
<gene>
    <name evidence="2" type="ORF">PIB30_054799</name>
</gene>
<dbReference type="EMBL" id="JASCZI010121250">
    <property type="protein sequence ID" value="MED6160807.1"/>
    <property type="molecule type" value="Genomic_DNA"/>
</dbReference>
<feature type="region of interest" description="Disordered" evidence="1">
    <location>
        <begin position="22"/>
        <end position="50"/>
    </location>
</feature>
<accession>A0ABU6UHM7</accession>
<keyword evidence="3" id="KW-1185">Reference proteome</keyword>
<protein>
    <submittedName>
        <fullName evidence="2">Uncharacterized protein</fullName>
    </submittedName>
</protein>
<evidence type="ECO:0000313" key="2">
    <source>
        <dbReference type="EMBL" id="MED6160807.1"/>
    </source>
</evidence>
<sequence length="105" mass="12482">MVPKKRKESRRAVVVKIERDEVKDRERERDEERERRGKEEGRGCSRYRRHHSELLPPPKLLLSASCLVAIAPSLLENRERERKNDGKRRTKGCPVFTRIPNFSFE</sequence>